<evidence type="ECO:0000256" key="5">
    <source>
        <dbReference type="ARBA" id="ARBA00010879"/>
    </source>
</evidence>
<dbReference type="FunFam" id="3.30.70.270:FF:000026">
    <property type="entry name" value="Transposon Ty3-G Gag-Pol polyprotein"/>
    <property type="match status" value="1"/>
</dbReference>
<evidence type="ECO:0000256" key="30">
    <source>
        <dbReference type="ARBA" id="ARBA00023172"/>
    </source>
</evidence>
<evidence type="ECO:0000256" key="14">
    <source>
        <dbReference type="ARBA" id="ARBA00022723"/>
    </source>
</evidence>
<comment type="similarity">
    <text evidence="5">Belongs to the beta type-B retroviral polymerase family. HERV class-II K(HML-2) pol subfamily.</text>
</comment>
<sequence>MQIHWADQSKRKCHVIPVQVDGNPVEGFLDSGAFITLAEPSVVTLNRIVPGKMARVILAGGQRREVPIAQVTLDWGEGPVLHEVGVMDQLPADVLLGNDVGDICCSITRRQAESGEPPAVVQEVNGQTDVTDDSFDIGNWQDFRAEQAADPSLQPLRDRAGQGVVGTEAGEQIVQEDGLYYRVLKSSRGKQREACRQLLVPAKFRTQLLHLAHEVPLAGHQGISRTRYRLLQNFYWPGLSQQVAQFCRSCDSCQRVGKSGERNKHTLRPLPVIGEPFQRVAVDLIGPLSRPSRTGKQYILTMVDYATRYPEAVALRRIDAPAVADALIQIFSRVGFPSEILSDQGPQFMSQLLQCLWQRCGVTSLRSSPYHPQTNGLCERFNGTLKNMLRTFVEAGEGDWEKFLPCLLFAYREVPQESTGFSPFELLYGRRVRGPLDLLREYWEGGAQFPEFPVVPYVLQFRKRLEKMTALVKEHLTAAQTKQKVWYDRNARDRRFGPGDKVLLLTPMRSDKLQAAWEGPYVVVQSIHDTTYVVSPLDNQDQYKTVHVNMMKPYVEREGTVAAICSLLEEGRHEEALPDLLQEALGVQTLEDVAISEQLTNEQSKQLFQLLQRFQYQFSERPGCTNWVVHQVNTEGHAPVRTPAYRIAESVRAAMKKEVEEMLALGVIVPSQSPWASPVVLVPKKDGSTRFCVDYRKLNQVTVTDAYPMPRVDELLDHLGNAKYLTTLDLSRGYWQIPLAPGDQEKSAFITPYGLFQFTVMPFGMKNAPATFQRVVNQLLEGCQEFAQAYLDDIAIFSNTWEEHVQHLQRVLERIRQAGLTLKPGKCHFGMAEVQYLGHRVGSGRVMPEPAKVEVIVNWPTPTTQKQVLAFLGTAGYYRRFIPNYSAIAKPLTDLTSKRRPRVVTWTPECATAMSALKSALVNAPVLSAPDFSRGFIVHTDASTYGIGAVLSQVDEKGGEHPIIYLSRKLLPREVAYATIEKECLAIVWALKKLQPYLFGSAFTVVTDHNPLSWLQRVSGDNGKLLRWSLALQQFNFTIQHRKGSHHGNADGLSRRDGEDCTGQGRPTVFPPSGGRPDGRPLGGERCEKTPNSCGSCWLRREGPGGPRDRKQLAQRGQREEEVAVEKEAAGKAAVGTGDCKAEWDKLRRPLILDWISPALTPELHSST</sequence>
<feature type="domain" description="Integrase catalytic" evidence="42">
    <location>
        <begin position="272"/>
        <end position="431"/>
    </location>
</feature>
<evidence type="ECO:0000256" key="34">
    <source>
        <dbReference type="ARBA" id="ARBA00025615"/>
    </source>
</evidence>
<keyword evidence="20" id="KW-0378">Hydrolase</keyword>
<dbReference type="InterPro" id="IPR021109">
    <property type="entry name" value="Peptidase_aspartic_dom_sf"/>
</dbReference>
<keyword evidence="8" id="KW-0963">Cytoplasm</keyword>
<dbReference type="InterPro" id="IPR041373">
    <property type="entry name" value="RT_RNaseH"/>
</dbReference>
<dbReference type="InterPro" id="IPR043128">
    <property type="entry name" value="Rev_trsase/Diguanyl_cyclase"/>
</dbReference>
<dbReference type="Gene3D" id="3.10.10.10">
    <property type="entry name" value="HIV Type 1 Reverse Transcriptase, subunit A, domain 1"/>
    <property type="match status" value="1"/>
</dbReference>
<dbReference type="CDD" id="cd00303">
    <property type="entry name" value="retropepsin_like"/>
    <property type="match status" value="1"/>
</dbReference>
<evidence type="ECO:0000256" key="25">
    <source>
        <dbReference type="ARBA" id="ARBA00022908"/>
    </source>
</evidence>
<evidence type="ECO:0000256" key="2">
    <source>
        <dbReference type="ARBA" id="ARBA00002180"/>
    </source>
</evidence>
<comment type="function">
    <text evidence="2">The aspartyl protease (PR) mediates the proteolytic cleavages of the Gag and Gag-Pol polyproteins after assembly of the VLP.</text>
</comment>
<keyword evidence="29" id="KW-0238">DNA-binding</keyword>
<evidence type="ECO:0000256" key="15">
    <source>
        <dbReference type="ARBA" id="ARBA00022741"/>
    </source>
</evidence>
<evidence type="ECO:0000256" key="3">
    <source>
        <dbReference type="ARBA" id="ARBA00004123"/>
    </source>
</evidence>
<dbReference type="Pfam" id="PF17921">
    <property type="entry name" value="Integrase_H2C2"/>
    <property type="match status" value="1"/>
</dbReference>
<dbReference type="Pfam" id="PF17917">
    <property type="entry name" value="RT_RNaseH"/>
    <property type="match status" value="1"/>
</dbReference>
<keyword evidence="14" id="KW-0479">Metal-binding</keyword>
<evidence type="ECO:0000256" key="26">
    <source>
        <dbReference type="ARBA" id="ARBA00022918"/>
    </source>
</evidence>
<keyword evidence="22" id="KW-0067">ATP-binding</keyword>
<evidence type="ECO:0000256" key="27">
    <source>
        <dbReference type="ARBA" id="ARBA00022932"/>
    </source>
</evidence>
<dbReference type="GeneTree" id="ENSGT01050000244855"/>
<dbReference type="InParanoid" id="A0A803KDA6"/>
<keyword evidence="11" id="KW-0808">Transferase</keyword>
<evidence type="ECO:0000256" key="19">
    <source>
        <dbReference type="ARBA" id="ARBA00022771"/>
    </source>
</evidence>
<evidence type="ECO:0000256" key="33">
    <source>
        <dbReference type="ARBA" id="ARBA00025590"/>
    </source>
</evidence>
<dbReference type="GO" id="GO:0005737">
    <property type="term" value="C:cytoplasm"/>
    <property type="evidence" value="ECO:0007669"/>
    <property type="project" value="UniProtKB-SubCell"/>
</dbReference>
<feature type="domain" description="Reverse transcriptase" evidence="41">
    <location>
        <begin position="663"/>
        <end position="841"/>
    </location>
</feature>
<evidence type="ECO:0000256" key="7">
    <source>
        <dbReference type="ARBA" id="ARBA00012493"/>
    </source>
</evidence>
<dbReference type="EC" id="2.7.7.49" evidence="7"/>
<keyword evidence="17" id="KW-0688">Ribosomal frameshifting</keyword>
<keyword evidence="19" id="KW-0863">Zinc-finger</keyword>
<dbReference type="GO" id="GO:0004523">
    <property type="term" value="F:RNA-DNA hybrid ribonuclease activity"/>
    <property type="evidence" value="ECO:0007669"/>
    <property type="project" value="UniProtKB-EC"/>
</dbReference>
<keyword evidence="21" id="KW-0862">Zinc</keyword>
<keyword evidence="28" id="KW-0917">Virion maturation</keyword>
<dbReference type="GO" id="GO:0005524">
    <property type="term" value="F:ATP binding"/>
    <property type="evidence" value="ECO:0007669"/>
    <property type="project" value="UniProtKB-KW"/>
</dbReference>
<dbReference type="GO" id="GO:0003964">
    <property type="term" value="F:RNA-directed DNA polymerase activity"/>
    <property type="evidence" value="ECO:0007669"/>
    <property type="project" value="UniProtKB-KW"/>
</dbReference>
<evidence type="ECO:0000256" key="22">
    <source>
        <dbReference type="ARBA" id="ARBA00022840"/>
    </source>
</evidence>
<evidence type="ECO:0000256" key="28">
    <source>
        <dbReference type="ARBA" id="ARBA00023113"/>
    </source>
</evidence>
<evidence type="ECO:0000256" key="24">
    <source>
        <dbReference type="ARBA" id="ARBA00022884"/>
    </source>
</evidence>
<evidence type="ECO:0000256" key="20">
    <source>
        <dbReference type="ARBA" id="ARBA00022801"/>
    </source>
</evidence>
<evidence type="ECO:0000256" key="35">
    <source>
        <dbReference type="ARBA" id="ARBA00039658"/>
    </source>
</evidence>
<keyword evidence="18" id="KW-0255">Endonuclease</keyword>
<keyword evidence="26" id="KW-0695">RNA-directed DNA polymerase</keyword>
<comment type="catalytic activity">
    <reaction evidence="1">
        <text>Endonucleolytic cleavage to 5'-phosphomonoester.</text>
        <dbReference type="EC" id="3.1.26.4"/>
    </reaction>
</comment>
<evidence type="ECO:0000313" key="43">
    <source>
        <dbReference type="Ensembl" id="ENSXETP00000118219"/>
    </source>
</evidence>
<dbReference type="Gene3D" id="3.30.70.270">
    <property type="match status" value="2"/>
</dbReference>
<evidence type="ECO:0000256" key="4">
    <source>
        <dbReference type="ARBA" id="ARBA00004496"/>
    </source>
</evidence>
<dbReference type="SUPFAM" id="SSF50630">
    <property type="entry name" value="Acid proteases"/>
    <property type="match status" value="1"/>
</dbReference>
<dbReference type="Gene3D" id="2.40.70.10">
    <property type="entry name" value="Acid Proteases"/>
    <property type="match status" value="1"/>
</dbReference>
<keyword evidence="24" id="KW-0694">RNA-binding</keyword>
<dbReference type="Ensembl" id="ENSXETT00000110925">
    <property type="protein sequence ID" value="ENSXETP00000118219"/>
    <property type="gene ID" value="ENSXETG00000045461"/>
</dbReference>
<evidence type="ECO:0000256" key="31">
    <source>
        <dbReference type="ARBA" id="ARBA00023242"/>
    </source>
</evidence>
<comment type="subcellular location">
    <subcellularLocation>
        <location evidence="4">Cytoplasm</location>
    </subcellularLocation>
    <subcellularLocation>
        <location evidence="3">Nucleus</location>
    </subcellularLocation>
</comment>
<evidence type="ECO:0000256" key="37">
    <source>
        <dbReference type="ARBA" id="ARBA00055383"/>
    </source>
</evidence>
<comment type="function">
    <text evidence="37">Capsid protein (CA) is the structural component of the virus-like particle (VLP), forming the shell that encapsulates the genomic RNA-nucleocapsid complex.</text>
</comment>
<dbReference type="FunFam" id="3.10.10.10:FF:000007">
    <property type="entry name" value="Retrovirus-related Pol polyprotein from transposon 17.6-like Protein"/>
    <property type="match status" value="1"/>
</dbReference>
<keyword evidence="13" id="KW-0540">Nuclease</keyword>
<feature type="region of interest" description="Disordered" evidence="40">
    <location>
        <begin position="1043"/>
        <end position="1087"/>
    </location>
</feature>
<dbReference type="GO" id="GO:0008270">
    <property type="term" value="F:zinc ion binding"/>
    <property type="evidence" value="ECO:0007669"/>
    <property type="project" value="UniProtKB-KW"/>
</dbReference>
<evidence type="ECO:0000256" key="11">
    <source>
        <dbReference type="ARBA" id="ARBA00022679"/>
    </source>
</evidence>
<comment type="subunit">
    <text evidence="38">The protease is a homodimer, whose active site consists of two apposed aspartic acid residues.</text>
</comment>
<evidence type="ECO:0000256" key="17">
    <source>
        <dbReference type="ARBA" id="ARBA00022758"/>
    </source>
</evidence>
<dbReference type="GO" id="GO:0003723">
    <property type="term" value="F:RNA binding"/>
    <property type="evidence" value="ECO:0007669"/>
    <property type="project" value="UniProtKB-KW"/>
</dbReference>
<evidence type="ECO:0000256" key="39">
    <source>
        <dbReference type="ARBA" id="ARBA00082890"/>
    </source>
</evidence>
<reference evidence="43" key="2">
    <citation type="submission" date="2021-03" db="UniProtKB">
        <authorList>
            <consortium name="Ensembl"/>
        </authorList>
    </citation>
    <scope>IDENTIFICATION</scope>
</reference>
<evidence type="ECO:0000256" key="6">
    <source>
        <dbReference type="ARBA" id="ARBA00012180"/>
    </source>
</evidence>
<dbReference type="GO" id="GO:0006310">
    <property type="term" value="P:DNA recombination"/>
    <property type="evidence" value="ECO:0007669"/>
    <property type="project" value="UniProtKB-KW"/>
</dbReference>
<dbReference type="GO" id="GO:0004190">
    <property type="term" value="F:aspartic-type endopeptidase activity"/>
    <property type="evidence" value="ECO:0007669"/>
    <property type="project" value="UniProtKB-KW"/>
</dbReference>
<evidence type="ECO:0000256" key="23">
    <source>
        <dbReference type="ARBA" id="ARBA00022842"/>
    </source>
</evidence>
<dbReference type="InterPro" id="IPR012337">
    <property type="entry name" value="RNaseH-like_sf"/>
</dbReference>
<feature type="region of interest" description="Disordered" evidence="40">
    <location>
        <begin position="1099"/>
        <end position="1125"/>
    </location>
</feature>
<evidence type="ECO:0000259" key="41">
    <source>
        <dbReference type="PROSITE" id="PS50878"/>
    </source>
</evidence>
<evidence type="ECO:0000256" key="38">
    <source>
        <dbReference type="ARBA" id="ARBA00063849"/>
    </source>
</evidence>
<evidence type="ECO:0000256" key="29">
    <source>
        <dbReference type="ARBA" id="ARBA00023125"/>
    </source>
</evidence>
<dbReference type="InterPro" id="IPR036397">
    <property type="entry name" value="RNaseH_sf"/>
</dbReference>
<keyword evidence="16" id="KW-0064">Aspartyl protease</keyword>
<dbReference type="Gene3D" id="3.30.420.10">
    <property type="entry name" value="Ribonuclease H-like superfamily/Ribonuclease H"/>
    <property type="match status" value="1"/>
</dbReference>
<keyword evidence="31" id="KW-0539">Nucleus</keyword>
<keyword evidence="15" id="KW-0547">Nucleotide-binding</keyword>
<dbReference type="FunFam" id="3.30.420.10:FF:000032">
    <property type="entry name" value="Retrovirus-related Pol polyprotein from transposon 297-like Protein"/>
    <property type="match status" value="1"/>
</dbReference>
<keyword evidence="10" id="KW-0645">Protease</keyword>
<dbReference type="InterPro" id="IPR001584">
    <property type="entry name" value="Integrase_cat-core"/>
</dbReference>
<dbReference type="InterPro" id="IPR043502">
    <property type="entry name" value="DNA/RNA_pol_sf"/>
</dbReference>
<feature type="compositionally biased region" description="Basic and acidic residues" evidence="40">
    <location>
        <begin position="1077"/>
        <end position="1087"/>
    </location>
</feature>
<dbReference type="PANTHER" id="PTHR37984">
    <property type="entry name" value="PROTEIN CBG26694"/>
    <property type="match status" value="1"/>
</dbReference>
<evidence type="ECO:0000256" key="13">
    <source>
        <dbReference type="ARBA" id="ARBA00022722"/>
    </source>
</evidence>
<keyword evidence="30" id="KW-0233">DNA recombination</keyword>
<comment type="function">
    <text evidence="33">Reverse transcriptase/ribonuclease H (RT) is a multifunctional enzyme that catalyzes the conversion of the retro-elements RNA genome into dsDNA within the VLP. The enzyme displays a DNA polymerase activity that can copy either DNA or RNA templates, and a ribonuclease H (RNase H) activity that cleaves the RNA strand of RNA-DNA heteroduplexes during plus-strand synthesis and hydrolyzes RNA primers. The conversion leads to a linear dsDNA copy of the retrotransposon that includes long terminal repeats (LTRs) at both ends.</text>
</comment>
<comment type="function">
    <text evidence="36">Nucleocapsid protein p11 (NC) forms the nucleocore that coats the retro-elements dimeric RNA. Binds these RNAs through its zinc fingers. Promotes primer tRNA(i)-Met annealing to the multipartite primer-binding site (PBS), dimerization of Ty3 RNA and initiation of reverse transcription.</text>
</comment>
<protein>
    <recommendedName>
        <fullName evidence="35">Gypsy retrotransposon integrase-like protein 1</fullName>
        <ecNumber evidence="7">2.7.7.49</ecNumber>
        <ecNumber evidence="6">3.1.26.4</ecNumber>
    </recommendedName>
    <alternativeName>
        <fullName evidence="39">Gag3-Pol3</fullName>
    </alternativeName>
</protein>
<keyword evidence="32" id="KW-0511">Multifunctional enzyme</keyword>
<dbReference type="PROSITE" id="PS50878">
    <property type="entry name" value="RT_POL"/>
    <property type="match status" value="1"/>
</dbReference>
<evidence type="ECO:0000256" key="40">
    <source>
        <dbReference type="SAM" id="MobiDB-lite"/>
    </source>
</evidence>
<evidence type="ECO:0000256" key="16">
    <source>
        <dbReference type="ARBA" id="ARBA00022750"/>
    </source>
</evidence>
<keyword evidence="27" id="KW-0239">DNA-directed DNA polymerase</keyword>
<evidence type="ECO:0000256" key="1">
    <source>
        <dbReference type="ARBA" id="ARBA00000077"/>
    </source>
</evidence>
<dbReference type="InterPro" id="IPR050951">
    <property type="entry name" value="Retrovirus_Pol_polyprotein"/>
</dbReference>
<evidence type="ECO:0000256" key="32">
    <source>
        <dbReference type="ARBA" id="ARBA00023268"/>
    </source>
</evidence>
<evidence type="ECO:0000256" key="9">
    <source>
        <dbReference type="ARBA" id="ARBA00022612"/>
    </source>
</evidence>
<accession>A0A803KDA6</accession>
<evidence type="ECO:0000259" key="42">
    <source>
        <dbReference type="PROSITE" id="PS50994"/>
    </source>
</evidence>
<keyword evidence="25" id="KW-0229">DNA integration</keyword>
<evidence type="ECO:0000256" key="8">
    <source>
        <dbReference type="ARBA" id="ARBA00022490"/>
    </source>
</evidence>
<dbReference type="Pfam" id="PF00665">
    <property type="entry name" value="rve"/>
    <property type="match status" value="1"/>
</dbReference>
<evidence type="ECO:0000256" key="21">
    <source>
        <dbReference type="ARBA" id="ARBA00022833"/>
    </source>
</evidence>
<dbReference type="CDD" id="cd09274">
    <property type="entry name" value="RNase_HI_RT_Ty3"/>
    <property type="match status" value="1"/>
</dbReference>
<dbReference type="SUPFAM" id="SSF56672">
    <property type="entry name" value="DNA/RNA polymerases"/>
    <property type="match status" value="1"/>
</dbReference>
<evidence type="ECO:0000256" key="10">
    <source>
        <dbReference type="ARBA" id="ARBA00022670"/>
    </source>
</evidence>
<keyword evidence="9" id="KW-1188">Viral release from host cell</keyword>
<dbReference type="CDD" id="cd01647">
    <property type="entry name" value="RT_LTR"/>
    <property type="match status" value="1"/>
</dbReference>
<dbReference type="SUPFAM" id="SSF53098">
    <property type="entry name" value="Ribonuclease H-like"/>
    <property type="match status" value="1"/>
</dbReference>
<reference evidence="43" key="1">
    <citation type="journal article" date="2010" name="Science">
        <title>The genome of the Western clawed frog Xenopus tropicalis.</title>
        <authorList>
            <person name="Hellsten U."/>
            <person name="Harland R.M."/>
            <person name="Gilchrist M.J."/>
            <person name="Hendrix D."/>
            <person name="Jurka J."/>
            <person name="Kapitonov V."/>
            <person name="Ovcharenko I."/>
            <person name="Putnam N.H."/>
            <person name="Shu S."/>
            <person name="Taher L."/>
            <person name="Blitz I.L."/>
            <person name="Blumberg B."/>
            <person name="Dichmann D.S."/>
            <person name="Dubchak I."/>
            <person name="Amaya E."/>
            <person name="Detter J.C."/>
            <person name="Fletcher R."/>
            <person name="Gerhard D.S."/>
            <person name="Goodstein D."/>
            <person name="Graves T."/>
            <person name="Grigoriev I.V."/>
            <person name="Grimwood J."/>
            <person name="Kawashima T."/>
            <person name="Lindquist E."/>
            <person name="Lucas S.M."/>
            <person name="Mead P.E."/>
            <person name="Mitros T."/>
            <person name="Ogino H."/>
            <person name="Ohta Y."/>
            <person name="Poliakov A.V."/>
            <person name="Pollet N."/>
            <person name="Robert J."/>
            <person name="Salamov A."/>
            <person name="Sater A.K."/>
            <person name="Schmutz J."/>
            <person name="Terry A."/>
            <person name="Vize P.D."/>
            <person name="Warren W.C."/>
            <person name="Wells D."/>
            <person name="Wills A."/>
            <person name="Wilson R.K."/>
            <person name="Zimmerman L.B."/>
            <person name="Zorn A.M."/>
            <person name="Grainger R."/>
            <person name="Grammer T."/>
            <person name="Khokha M.K."/>
            <person name="Richardson P.M."/>
            <person name="Rokhsar D.S."/>
        </authorList>
    </citation>
    <scope>NUCLEOTIDE SEQUENCE [LARGE SCALE GENOMIC DNA]</scope>
    <source>
        <strain evidence="43">Nigerian</strain>
    </source>
</reference>
<dbReference type="FunFam" id="1.10.340.70:FF:000001">
    <property type="entry name" value="Retrovirus-related Pol polyprotein from transposon gypsy-like Protein"/>
    <property type="match status" value="1"/>
</dbReference>
<keyword evidence="23" id="KW-0460">Magnesium</keyword>
<dbReference type="GO" id="GO:0003677">
    <property type="term" value="F:DNA binding"/>
    <property type="evidence" value="ECO:0007669"/>
    <property type="project" value="UniProtKB-KW"/>
</dbReference>
<dbReference type="GO" id="GO:0075523">
    <property type="term" value="P:viral translational frameshifting"/>
    <property type="evidence" value="ECO:0007669"/>
    <property type="project" value="UniProtKB-KW"/>
</dbReference>
<evidence type="ECO:0000256" key="18">
    <source>
        <dbReference type="ARBA" id="ARBA00022759"/>
    </source>
</evidence>
<comment type="function">
    <text evidence="34">Integrase (IN) targets the VLP to the nucleus, where a subparticle preintegration complex (PIC) containing at least integrase and the newly synthesized dsDNA copy of the retrotransposon must transit the nuclear membrane. Once in the nucleus, integrase performs the integration of the dsDNA into the host genome.</text>
</comment>
<dbReference type="InterPro" id="IPR041588">
    <property type="entry name" value="Integrase_H2C2"/>
</dbReference>
<evidence type="ECO:0000256" key="12">
    <source>
        <dbReference type="ARBA" id="ARBA00022695"/>
    </source>
</evidence>
<keyword evidence="12" id="KW-0548">Nucleotidyltransferase</keyword>
<dbReference type="Gene3D" id="1.10.340.70">
    <property type="match status" value="1"/>
</dbReference>
<dbReference type="GO" id="GO:0005634">
    <property type="term" value="C:nucleus"/>
    <property type="evidence" value="ECO:0007669"/>
    <property type="project" value="UniProtKB-SubCell"/>
</dbReference>
<dbReference type="GO" id="GO:0015074">
    <property type="term" value="P:DNA integration"/>
    <property type="evidence" value="ECO:0007669"/>
    <property type="project" value="UniProtKB-KW"/>
</dbReference>
<proteinExistence type="inferred from homology"/>
<evidence type="ECO:0000256" key="36">
    <source>
        <dbReference type="ARBA" id="ARBA00055265"/>
    </source>
</evidence>
<dbReference type="Pfam" id="PF00078">
    <property type="entry name" value="RVT_1"/>
    <property type="match status" value="1"/>
</dbReference>
<dbReference type="AlphaFoldDB" id="A0A803KDA6"/>
<dbReference type="PANTHER" id="PTHR37984:SF5">
    <property type="entry name" value="PROTEIN NYNRIN-LIKE"/>
    <property type="match status" value="1"/>
</dbReference>
<dbReference type="EC" id="3.1.26.4" evidence="6"/>
<dbReference type="PROSITE" id="PS50994">
    <property type="entry name" value="INTEGRASE"/>
    <property type="match status" value="1"/>
</dbReference>
<organism evidence="43">
    <name type="scientific">Xenopus tropicalis</name>
    <name type="common">Western clawed frog</name>
    <name type="synonym">Silurana tropicalis</name>
    <dbReference type="NCBI Taxonomy" id="8364"/>
    <lineage>
        <taxon>Eukaryota</taxon>
        <taxon>Metazoa</taxon>
        <taxon>Chordata</taxon>
        <taxon>Craniata</taxon>
        <taxon>Vertebrata</taxon>
        <taxon>Euteleostomi</taxon>
        <taxon>Amphibia</taxon>
        <taxon>Batrachia</taxon>
        <taxon>Anura</taxon>
        <taxon>Pipoidea</taxon>
        <taxon>Pipidae</taxon>
        <taxon>Xenopodinae</taxon>
        <taxon>Xenopus</taxon>
        <taxon>Silurana</taxon>
    </lineage>
</organism>
<dbReference type="GO" id="GO:0006508">
    <property type="term" value="P:proteolysis"/>
    <property type="evidence" value="ECO:0007669"/>
    <property type="project" value="UniProtKB-KW"/>
</dbReference>
<dbReference type="GO" id="GO:0003887">
    <property type="term" value="F:DNA-directed DNA polymerase activity"/>
    <property type="evidence" value="ECO:0007669"/>
    <property type="project" value="UniProtKB-KW"/>
</dbReference>
<dbReference type="InterPro" id="IPR000477">
    <property type="entry name" value="RT_dom"/>
</dbReference>
<name>A0A803KDA6_XENTR</name>
<dbReference type="FunFam" id="3.10.20.370:FF:000001">
    <property type="entry name" value="Retrovirus-related Pol polyprotein from transposon 17.6-like protein"/>
    <property type="match status" value="1"/>
</dbReference>